<protein>
    <recommendedName>
        <fullName evidence="4">DUF4177 domain-containing protein</fullName>
    </recommendedName>
</protein>
<reference evidence="2 3" key="1">
    <citation type="submission" date="2018-10" db="EMBL/GenBank/DDBJ databases">
        <authorList>
            <person name="Jung H.S."/>
            <person name="Jeon C.O."/>
        </authorList>
    </citation>
    <scope>NUCLEOTIDE SEQUENCE [LARGE SCALE GENOMIC DNA]</scope>
    <source>
        <strain evidence="2 3">MA-7-27</strain>
    </source>
</reference>
<comment type="caution">
    <text evidence="2">The sequence shown here is derived from an EMBL/GenBank/DDBJ whole genome shotgun (WGS) entry which is preliminary data.</text>
</comment>
<dbReference type="OrthoDB" id="7745874at2"/>
<accession>A0A3L9Y8M3</accession>
<dbReference type="AlphaFoldDB" id="A0A3L9Y8M3"/>
<feature type="chain" id="PRO_5018333101" description="DUF4177 domain-containing protein" evidence="1">
    <location>
        <begin position="24"/>
        <end position="97"/>
    </location>
</feature>
<evidence type="ECO:0000313" key="3">
    <source>
        <dbReference type="Proteomes" id="UP000281343"/>
    </source>
</evidence>
<dbReference type="EMBL" id="RCNT01000003">
    <property type="protein sequence ID" value="RMA42663.1"/>
    <property type="molecule type" value="Genomic_DNA"/>
</dbReference>
<dbReference type="Proteomes" id="UP000281343">
    <property type="component" value="Unassembled WGS sequence"/>
</dbReference>
<keyword evidence="1" id="KW-0732">Signal</keyword>
<keyword evidence="3" id="KW-1185">Reference proteome</keyword>
<evidence type="ECO:0000256" key="1">
    <source>
        <dbReference type="SAM" id="SignalP"/>
    </source>
</evidence>
<name>A0A3L9Y8M3_9RHOB</name>
<feature type="signal peptide" evidence="1">
    <location>
        <begin position="1"/>
        <end position="23"/>
    </location>
</feature>
<evidence type="ECO:0000313" key="2">
    <source>
        <dbReference type="EMBL" id="RMA42663.1"/>
    </source>
</evidence>
<evidence type="ECO:0008006" key="4">
    <source>
        <dbReference type="Google" id="ProtNLM"/>
    </source>
</evidence>
<gene>
    <name evidence="2" type="ORF">D9R08_07670</name>
</gene>
<organism evidence="2 3">
    <name type="scientific">Rhodophyticola porphyridii</name>
    <dbReference type="NCBI Taxonomy" id="1852017"/>
    <lineage>
        <taxon>Bacteria</taxon>
        <taxon>Pseudomonadati</taxon>
        <taxon>Pseudomonadota</taxon>
        <taxon>Alphaproteobacteria</taxon>
        <taxon>Rhodobacterales</taxon>
        <taxon>Roseobacteraceae</taxon>
        <taxon>Rhodophyticola</taxon>
    </lineage>
</organism>
<sequence>MKQHLHKLGLTLGLALAAAPVHAACFADYKAKMDDPLRLHYGVIELPDTACDPGAAFGVIAPRVAAGGWELLEVMSIFDETGLDVRRDDAGQFYLRF</sequence>
<proteinExistence type="predicted"/>
<dbReference type="RefSeq" id="WP_121897448.1">
    <property type="nucleotide sequence ID" value="NZ_RCNT01000003.1"/>
</dbReference>